<feature type="compositionally biased region" description="Low complexity" evidence="1">
    <location>
        <begin position="172"/>
        <end position="214"/>
    </location>
</feature>
<organism evidence="2 3">
    <name type="scientific">Piromyces finnis</name>
    <dbReference type="NCBI Taxonomy" id="1754191"/>
    <lineage>
        <taxon>Eukaryota</taxon>
        <taxon>Fungi</taxon>
        <taxon>Fungi incertae sedis</taxon>
        <taxon>Chytridiomycota</taxon>
        <taxon>Chytridiomycota incertae sedis</taxon>
        <taxon>Neocallimastigomycetes</taxon>
        <taxon>Neocallimastigales</taxon>
        <taxon>Neocallimastigaceae</taxon>
        <taxon>Piromyces</taxon>
    </lineage>
</organism>
<evidence type="ECO:0000256" key="1">
    <source>
        <dbReference type="SAM" id="MobiDB-lite"/>
    </source>
</evidence>
<feature type="region of interest" description="Disordered" evidence="1">
    <location>
        <begin position="166"/>
        <end position="214"/>
    </location>
</feature>
<protein>
    <submittedName>
        <fullName evidence="2">Uncharacterized protein</fullName>
    </submittedName>
</protein>
<comment type="caution">
    <text evidence="2">The sequence shown here is derived from an EMBL/GenBank/DDBJ whole genome shotgun (WGS) entry which is preliminary data.</text>
</comment>
<dbReference type="STRING" id="1754191.A0A1Y1VMV8"/>
<gene>
    <name evidence="2" type="ORF">BCR36DRAFT_438714</name>
</gene>
<evidence type="ECO:0000313" key="2">
    <source>
        <dbReference type="EMBL" id="ORX60739.1"/>
    </source>
</evidence>
<evidence type="ECO:0000313" key="3">
    <source>
        <dbReference type="Proteomes" id="UP000193719"/>
    </source>
</evidence>
<proteinExistence type="predicted"/>
<sequence length="373" mass="44036">MLLQYRLMTLQCIVTLTDENHDINLWHDQFQSWCRIQKITASRDIYDWCLMRVQGMGAAAIRDLIYIISLHKLKKDPEDIINELKSLKISYQDNVKEFNKKYMKLFNELDKNQQTRVTANDYLDSIINRTDIWRSVKSEFKQRRISLSEAMDAVEFYDEMNEELKYKTTPPNNNQRNNWSNFNSSSSNNNFNNNGSNRNNYNNNNNNNNNNFNNRNSNHKVTVCKFCHERGHTKSECSGFAQFQFLKYKDEQMRNNYNNFSSNYTNFNNYPANSQNNFNHSSNFNSNKLNSNKFNYNNNTGFNDQNPNNQSFNNQNFNNSYSNNLNFNVILLRSETQLLITKIIKIGVSITRTSMKILIFSPITKTIKMMPCI</sequence>
<dbReference type="AlphaFoldDB" id="A0A1Y1VMV8"/>
<reference evidence="2 3" key="2">
    <citation type="submission" date="2016-08" db="EMBL/GenBank/DDBJ databases">
        <title>Pervasive Adenine N6-methylation of Active Genes in Fungi.</title>
        <authorList>
            <consortium name="DOE Joint Genome Institute"/>
            <person name="Mondo S.J."/>
            <person name="Dannebaum R.O."/>
            <person name="Kuo R.C."/>
            <person name="Labutti K."/>
            <person name="Haridas S."/>
            <person name="Kuo A."/>
            <person name="Salamov A."/>
            <person name="Ahrendt S.R."/>
            <person name="Lipzen A."/>
            <person name="Sullivan W."/>
            <person name="Andreopoulos W.B."/>
            <person name="Clum A."/>
            <person name="Lindquist E."/>
            <person name="Daum C."/>
            <person name="Ramamoorthy G.K."/>
            <person name="Gryganskyi A."/>
            <person name="Culley D."/>
            <person name="Magnuson J.K."/>
            <person name="James T.Y."/>
            <person name="O'Malley M.A."/>
            <person name="Stajich J.E."/>
            <person name="Spatafora J.W."/>
            <person name="Visel A."/>
            <person name="Grigoriev I.V."/>
        </authorList>
    </citation>
    <scope>NUCLEOTIDE SEQUENCE [LARGE SCALE GENOMIC DNA]</scope>
    <source>
        <strain evidence="3">finn</strain>
    </source>
</reference>
<reference evidence="2 3" key="1">
    <citation type="submission" date="2016-08" db="EMBL/GenBank/DDBJ databases">
        <title>Genomes of anaerobic fungi encode conserved fungal cellulosomes for biomass hydrolysis.</title>
        <authorList>
            <consortium name="DOE Joint Genome Institute"/>
            <person name="Haitjema C.H."/>
            <person name="Gilmore S.P."/>
            <person name="Henske J.K."/>
            <person name="Solomon K.V."/>
            <person name="De Groot R."/>
            <person name="Kuo A."/>
            <person name="Mondo S.J."/>
            <person name="Salamov A.A."/>
            <person name="Labutti K."/>
            <person name="Zhao Z."/>
            <person name="Chiniquy J."/>
            <person name="Barry K."/>
            <person name="Brewer H.M."/>
            <person name="Purvine S.O."/>
            <person name="Wright A.T."/>
            <person name="Boxma B."/>
            <person name="Van Alen T."/>
            <person name="Hackstein J.H."/>
            <person name="Baker S.E."/>
            <person name="Grigoriev I.V."/>
            <person name="O'Malley M.A."/>
        </authorList>
    </citation>
    <scope>NUCLEOTIDE SEQUENCE [LARGE SCALE GENOMIC DNA]</scope>
    <source>
        <strain evidence="3">finn</strain>
    </source>
</reference>
<dbReference type="EMBL" id="MCFH01000001">
    <property type="protein sequence ID" value="ORX60739.1"/>
    <property type="molecule type" value="Genomic_DNA"/>
</dbReference>
<accession>A0A1Y1VMV8</accession>
<dbReference type="OrthoDB" id="10538312at2759"/>
<keyword evidence="3" id="KW-1185">Reference proteome</keyword>
<name>A0A1Y1VMV8_9FUNG</name>
<dbReference type="Proteomes" id="UP000193719">
    <property type="component" value="Unassembled WGS sequence"/>
</dbReference>